<organism evidence="1 2">
    <name type="scientific">Noviherbaspirillum suwonense</name>
    <dbReference type="NCBI Taxonomy" id="1224511"/>
    <lineage>
        <taxon>Bacteria</taxon>
        <taxon>Pseudomonadati</taxon>
        <taxon>Pseudomonadota</taxon>
        <taxon>Betaproteobacteria</taxon>
        <taxon>Burkholderiales</taxon>
        <taxon>Oxalobacteraceae</taxon>
        <taxon>Noviherbaspirillum</taxon>
    </lineage>
</organism>
<proteinExistence type="predicted"/>
<dbReference type="InterPro" id="IPR021496">
    <property type="entry name" value="DUF3150"/>
</dbReference>
<comment type="caution">
    <text evidence="1">The sequence shown here is derived from an EMBL/GenBank/DDBJ whole genome shotgun (WGS) entry which is preliminary data.</text>
</comment>
<dbReference type="EMBL" id="FXUL01000018">
    <property type="protein sequence ID" value="SMP72700.1"/>
    <property type="molecule type" value="Genomic_DNA"/>
</dbReference>
<evidence type="ECO:0000313" key="1">
    <source>
        <dbReference type="EMBL" id="SMP72700.1"/>
    </source>
</evidence>
<dbReference type="RefSeq" id="WP_283444146.1">
    <property type="nucleotide sequence ID" value="NZ_FXUL01000018.1"/>
</dbReference>
<reference evidence="1 2" key="1">
    <citation type="submission" date="2017-05" db="EMBL/GenBank/DDBJ databases">
        <authorList>
            <person name="Varghese N."/>
            <person name="Submissions S."/>
        </authorList>
    </citation>
    <scope>NUCLEOTIDE SEQUENCE [LARGE SCALE GENOMIC DNA]</scope>
    <source>
        <strain evidence="1 2">DSM 26001</strain>
    </source>
</reference>
<dbReference type="Proteomes" id="UP001158049">
    <property type="component" value="Unassembled WGS sequence"/>
</dbReference>
<evidence type="ECO:0000313" key="2">
    <source>
        <dbReference type="Proteomes" id="UP001158049"/>
    </source>
</evidence>
<protein>
    <recommendedName>
        <fullName evidence="3">DUF3150 domain-containing protein</fullName>
    </recommendedName>
</protein>
<keyword evidence="2" id="KW-1185">Reference proteome</keyword>
<name>A0ABY1QM21_9BURK</name>
<gene>
    <name evidence="1" type="ORF">SAMN06295970_11895</name>
</gene>
<sequence>MDITQVLSNMVLVDIIIGGSTGERTLEADDFIREVGKMLPPGTFSWVSKARTDAKRIILRVGAARRVDNRVRGYFVPLDRAQAVSDELRTLRDTFQTQKAEFLQELPNIVEEWAANPQNAVEIKPGLTRADLIRNHAPKASDLDKLLRFAMSATQIQSSQFFGEDDALHTEVTGLPGQAALEIAEDVKKSWKGAAGGKTTSRVLGLVRRIRQKADSMGILSPKFEHLREACDRVLKQMPQTGAIEGLEFMQISALLEFCSRPENILAEQSMRFDPLDVEMEVEAPAQQALVELEPVTPAPAAAESIPSVPAPESQPLDQHFAFEF</sequence>
<dbReference type="Pfam" id="PF11348">
    <property type="entry name" value="DUF3150"/>
    <property type="match status" value="1"/>
</dbReference>
<evidence type="ECO:0008006" key="3">
    <source>
        <dbReference type="Google" id="ProtNLM"/>
    </source>
</evidence>
<accession>A0ABY1QM21</accession>